<sequence>MASEALSFQGTADLCDEYEDHPGLQVADPLFQDFGGERAFSGQIVTLKCFEDNSKVREMLGEDGRGKVLVVDAGGSLRCAMLGDQLAMLAVKNGWAGVVMYGCIRDSRACAGMPLGVKALATHPLKSRKLGVGQVNVPVKFAGVSFKPGDRLFADEDGIVVLPA</sequence>
<keyword evidence="5 9" id="KW-0479">Metal-binding</keyword>
<reference evidence="11 12" key="1">
    <citation type="submission" date="2016-10" db="EMBL/GenBank/DDBJ databases">
        <authorList>
            <person name="de Groot N.N."/>
        </authorList>
    </citation>
    <scope>NUCLEOTIDE SEQUENCE [LARGE SCALE GENOMIC DNA]</scope>
    <source>
        <strain evidence="11 12">B7-7</strain>
    </source>
</reference>
<dbReference type="EC" id="4.1.1.112" evidence="10"/>
<dbReference type="NCBIfam" id="TIGR01935">
    <property type="entry name" value="NOT-MenG"/>
    <property type="match status" value="1"/>
</dbReference>
<dbReference type="AlphaFoldDB" id="A0A1H9APY9"/>
<keyword evidence="6 10" id="KW-0456">Lyase</keyword>
<evidence type="ECO:0000256" key="6">
    <source>
        <dbReference type="ARBA" id="ARBA00023239"/>
    </source>
</evidence>
<dbReference type="OrthoDB" id="943692at2"/>
<organism evidence="11 12">
    <name type="scientific">Ectothiorhodospira magna</name>
    <dbReference type="NCBI Taxonomy" id="867345"/>
    <lineage>
        <taxon>Bacteria</taxon>
        <taxon>Pseudomonadati</taxon>
        <taxon>Pseudomonadota</taxon>
        <taxon>Gammaproteobacteria</taxon>
        <taxon>Chromatiales</taxon>
        <taxon>Ectothiorhodospiraceae</taxon>
        <taxon>Ectothiorhodospira</taxon>
    </lineage>
</organism>
<evidence type="ECO:0000256" key="10">
    <source>
        <dbReference type="RuleBase" id="RU004338"/>
    </source>
</evidence>
<dbReference type="EMBL" id="FOFO01000006">
    <property type="protein sequence ID" value="SEP78537.1"/>
    <property type="molecule type" value="Genomic_DNA"/>
</dbReference>
<dbReference type="InterPro" id="IPR010203">
    <property type="entry name" value="RraA"/>
</dbReference>
<dbReference type="InterPro" id="IPR005493">
    <property type="entry name" value="RraA/RraA-like"/>
</dbReference>
<evidence type="ECO:0000313" key="12">
    <source>
        <dbReference type="Proteomes" id="UP000199496"/>
    </source>
</evidence>
<comment type="cofactor">
    <cofactor evidence="9">
        <name>Mg(2+)</name>
        <dbReference type="ChEBI" id="CHEBI:18420"/>
    </cofactor>
</comment>
<evidence type="ECO:0000256" key="1">
    <source>
        <dbReference type="ARBA" id="ARBA00001342"/>
    </source>
</evidence>
<dbReference type="EC" id="4.1.3.17" evidence="10"/>
<dbReference type="GO" id="GO:0047443">
    <property type="term" value="F:4-hydroxy-4-methyl-2-oxoglutarate aldolase activity"/>
    <property type="evidence" value="ECO:0007669"/>
    <property type="project" value="UniProtKB-EC"/>
</dbReference>
<evidence type="ECO:0000313" key="11">
    <source>
        <dbReference type="EMBL" id="SEP78537.1"/>
    </source>
</evidence>
<dbReference type="Gene3D" id="3.50.30.40">
    <property type="entry name" value="Ribonuclease E inhibitor RraA/RraA-like"/>
    <property type="match status" value="1"/>
</dbReference>
<evidence type="ECO:0000256" key="3">
    <source>
        <dbReference type="ARBA" id="ARBA00008621"/>
    </source>
</evidence>
<evidence type="ECO:0000256" key="7">
    <source>
        <dbReference type="ARBA" id="ARBA00025046"/>
    </source>
</evidence>
<feature type="binding site" evidence="9">
    <location>
        <begin position="83"/>
        <end position="86"/>
    </location>
    <ligand>
        <name>substrate</name>
    </ligand>
</feature>
<dbReference type="Proteomes" id="UP000199496">
    <property type="component" value="Unassembled WGS sequence"/>
</dbReference>
<comment type="function">
    <text evidence="7 10">Catalyzes the aldol cleavage of 4-hydroxy-4-methyl-2-oxoglutarate (HMG) into 2 molecules of pyruvate. Also contains a secondary oxaloacetate (OAA) decarboxylase activity due to the common pyruvate enolate transition state formed following C-C bond cleavage in the retro-aldol and decarboxylation reactions.</text>
</comment>
<feature type="binding site" evidence="9">
    <location>
        <position position="105"/>
    </location>
    <ligand>
        <name>substrate</name>
    </ligand>
</feature>
<comment type="catalytic activity">
    <reaction evidence="8 10">
        <text>oxaloacetate + H(+) = pyruvate + CO2</text>
        <dbReference type="Rhea" id="RHEA:15641"/>
        <dbReference type="ChEBI" id="CHEBI:15361"/>
        <dbReference type="ChEBI" id="CHEBI:15378"/>
        <dbReference type="ChEBI" id="CHEBI:16452"/>
        <dbReference type="ChEBI" id="CHEBI:16526"/>
        <dbReference type="EC" id="4.1.1.112"/>
    </reaction>
</comment>
<name>A0A1H9APY9_9GAMM</name>
<dbReference type="PANTHER" id="PTHR33254:SF4">
    <property type="entry name" value="4-HYDROXY-4-METHYL-2-OXOGLUTARATE ALDOLASE 3-RELATED"/>
    <property type="match status" value="1"/>
</dbReference>
<dbReference type="NCBIfam" id="NF006875">
    <property type="entry name" value="PRK09372.1"/>
    <property type="match status" value="1"/>
</dbReference>
<dbReference type="STRING" id="867345.SAMN05421693_10613"/>
<feature type="binding site" evidence="9">
    <location>
        <position position="106"/>
    </location>
    <ligand>
        <name>Mg(2+)</name>
        <dbReference type="ChEBI" id="CHEBI:18420"/>
    </ligand>
</feature>
<dbReference type="PANTHER" id="PTHR33254">
    <property type="entry name" value="4-HYDROXY-4-METHYL-2-OXOGLUTARATE ALDOLASE 3-RELATED"/>
    <property type="match status" value="1"/>
</dbReference>
<keyword evidence="12" id="KW-1185">Reference proteome</keyword>
<evidence type="ECO:0000256" key="5">
    <source>
        <dbReference type="ARBA" id="ARBA00022723"/>
    </source>
</evidence>
<comment type="subunit">
    <text evidence="4 10">Homotrimer.</text>
</comment>
<comment type="catalytic activity">
    <reaction evidence="1 10">
        <text>4-hydroxy-4-methyl-2-oxoglutarate = 2 pyruvate</text>
        <dbReference type="Rhea" id="RHEA:22748"/>
        <dbReference type="ChEBI" id="CHEBI:15361"/>
        <dbReference type="ChEBI" id="CHEBI:58276"/>
        <dbReference type="EC" id="4.1.3.17"/>
    </reaction>
</comment>
<evidence type="ECO:0000256" key="4">
    <source>
        <dbReference type="ARBA" id="ARBA00011233"/>
    </source>
</evidence>
<dbReference type="GO" id="GO:0008948">
    <property type="term" value="F:oxaloacetate decarboxylase activity"/>
    <property type="evidence" value="ECO:0007669"/>
    <property type="project" value="UniProtKB-EC"/>
</dbReference>
<dbReference type="CDD" id="cd16841">
    <property type="entry name" value="RraA_family"/>
    <property type="match status" value="1"/>
</dbReference>
<evidence type="ECO:0000256" key="8">
    <source>
        <dbReference type="ARBA" id="ARBA00047973"/>
    </source>
</evidence>
<comment type="cofactor">
    <cofactor evidence="2 10">
        <name>a divalent metal cation</name>
        <dbReference type="ChEBI" id="CHEBI:60240"/>
    </cofactor>
</comment>
<protein>
    <recommendedName>
        <fullName evidence="10">4-hydroxy-4-methyl-2-oxoglutarate aldolase</fullName>
        <shortName evidence="10">HMG aldolase</shortName>
        <ecNumber evidence="10">4.1.1.112</ecNumber>
        <ecNumber evidence="10">4.1.3.17</ecNumber>
    </recommendedName>
    <alternativeName>
        <fullName evidence="10">Oxaloacetate decarboxylase</fullName>
    </alternativeName>
</protein>
<keyword evidence="9" id="KW-0460">Magnesium</keyword>
<dbReference type="InterPro" id="IPR036704">
    <property type="entry name" value="RraA/RraA-like_sf"/>
</dbReference>
<gene>
    <name evidence="11" type="ORF">SAMN05421693_10613</name>
</gene>
<comment type="similarity">
    <text evidence="3 10">Belongs to the class II aldolase/RraA-like family.</text>
</comment>
<dbReference type="Pfam" id="PF03737">
    <property type="entry name" value="RraA-like"/>
    <property type="match status" value="1"/>
</dbReference>
<dbReference type="SUPFAM" id="SSF89562">
    <property type="entry name" value="RraA-like"/>
    <property type="match status" value="1"/>
</dbReference>
<evidence type="ECO:0000256" key="2">
    <source>
        <dbReference type="ARBA" id="ARBA00001968"/>
    </source>
</evidence>
<dbReference type="GO" id="GO:0008428">
    <property type="term" value="F:ribonuclease inhibitor activity"/>
    <property type="evidence" value="ECO:0007669"/>
    <property type="project" value="InterPro"/>
</dbReference>
<dbReference type="GO" id="GO:0051252">
    <property type="term" value="P:regulation of RNA metabolic process"/>
    <property type="evidence" value="ECO:0007669"/>
    <property type="project" value="InterPro"/>
</dbReference>
<dbReference type="GO" id="GO:0046872">
    <property type="term" value="F:metal ion binding"/>
    <property type="evidence" value="ECO:0007669"/>
    <property type="project" value="UniProtKB-KW"/>
</dbReference>
<dbReference type="RefSeq" id="WP_090204304.1">
    <property type="nucleotide sequence ID" value="NZ_FOFO01000006.1"/>
</dbReference>
<evidence type="ECO:0000256" key="9">
    <source>
        <dbReference type="PIRSR" id="PIRSR605493-1"/>
    </source>
</evidence>
<proteinExistence type="inferred from homology"/>
<accession>A0A1H9APY9</accession>